<evidence type="ECO:0000313" key="2">
    <source>
        <dbReference type="EMBL" id="MFC7349544.1"/>
    </source>
</evidence>
<gene>
    <name evidence="2" type="ORF">ACFQW9_02735</name>
</gene>
<dbReference type="Proteomes" id="UP001596509">
    <property type="component" value="Unassembled WGS sequence"/>
</dbReference>
<proteinExistence type="predicted"/>
<dbReference type="InterPro" id="IPR007278">
    <property type="entry name" value="DUF397"/>
</dbReference>
<name>A0ABW2M3W6_9ACTN</name>
<accession>A0ABW2M3W6</accession>
<keyword evidence="3" id="KW-1185">Reference proteome</keyword>
<protein>
    <submittedName>
        <fullName evidence="2">DUF397 domain-containing protein</fullName>
    </submittedName>
</protein>
<feature type="domain" description="DUF397" evidence="1">
    <location>
        <begin position="34"/>
        <end position="68"/>
    </location>
</feature>
<dbReference type="RefSeq" id="WP_249625662.1">
    <property type="nucleotide sequence ID" value="NZ_JBHTCK010000001.1"/>
</dbReference>
<reference evidence="3" key="1">
    <citation type="journal article" date="2019" name="Int. J. Syst. Evol. Microbiol.">
        <title>The Global Catalogue of Microorganisms (GCM) 10K type strain sequencing project: providing services to taxonomists for standard genome sequencing and annotation.</title>
        <authorList>
            <consortium name="The Broad Institute Genomics Platform"/>
            <consortium name="The Broad Institute Genome Sequencing Center for Infectious Disease"/>
            <person name="Wu L."/>
            <person name="Ma J."/>
        </authorList>
    </citation>
    <scope>NUCLEOTIDE SEQUENCE [LARGE SCALE GENOMIC DNA]</scope>
    <source>
        <strain evidence="3">ICMP 19430</strain>
    </source>
</reference>
<organism evidence="2 3">
    <name type="scientific">Streptomyces caviscabies</name>
    <dbReference type="NCBI Taxonomy" id="90079"/>
    <lineage>
        <taxon>Bacteria</taxon>
        <taxon>Bacillati</taxon>
        <taxon>Actinomycetota</taxon>
        <taxon>Actinomycetes</taxon>
        <taxon>Kitasatosporales</taxon>
        <taxon>Streptomycetaceae</taxon>
        <taxon>Streptomyces</taxon>
    </lineage>
</organism>
<evidence type="ECO:0000313" key="3">
    <source>
        <dbReference type="Proteomes" id="UP001596509"/>
    </source>
</evidence>
<comment type="caution">
    <text evidence="2">The sequence shown here is derived from an EMBL/GenBank/DDBJ whole genome shotgun (WGS) entry which is preliminary data.</text>
</comment>
<dbReference type="EMBL" id="JBHTCK010000001">
    <property type="protein sequence ID" value="MFC7349544.1"/>
    <property type="molecule type" value="Genomic_DNA"/>
</dbReference>
<sequence length="74" mass="7463">MRMLWGQFVGGGRVGGVGDLPTVSGRMSVEQSARVVRVAGGAVRDSKAVDSPVIAVPVTAFVAFVAGVEGGAFD</sequence>
<dbReference type="Pfam" id="PF04149">
    <property type="entry name" value="DUF397"/>
    <property type="match status" value="1"/>
</dbReference>
<evidence type="ECO:0000259" key="1">
    <source>
        <dbReference type="Pfam" id="PF04149"/>
    </source>
</evidence>